<evidence type="ECO:0000313" key="1">
    <source>
        <dbReference type="EMBL" id="CZR68142.1"/>
    </source>
</evidence>
<proteinExistence type="predicted"/>
<sequence>MVWECRAGSQSDMKCGDNGCYDLFLKKFSVANLSKEIPRSVLTPDDHKEFILIWNYAVAFYTEADLTNLEDRQVAIAALLCETPVITEEHDIGERKIRLVGEAVISVYPLKIISITTSKSEKRDFDVILDSLPESPVPETKYPEVHLDCGSIPPSDSDLYFAPLVLGTFGLPDPSLDLAHWIGLIVERLPRDPEVYQRVGCMFYETDAKKKRRTDLENHRKSITLV</sequence>
<dbReference type="Proteomes" id="UP000184330">
    <property type="component" value="Unassembled WGS sequence"/>
</dbReference>
<accession>A0A1L7XSX4</accession>
<keyword evidence="2" id="KW-1185">Reference proteome</keyword>
<gene>
    <name evidence="1" type="ORF">PAC_18041</name>
</gene>
<protein>
    <submittedName>
        <fullName evidence="1">Uncharacterized protein</fullName>
    </submittedName>
</protein>
<dbReference type="AlphaFoldDB" id="A0A1L7XSX4"/>
<name>A0A1L7XSX4_9HELO</name>
<dbReference type="EMBL" id="FJOG01000051">
    <property type="protein sequence ID" value="CZR68142.1"/>
    <property type="molecule type" value="Genomic_DNA"/>
</dbReference>
<evidence type="ECO:0000313" key="2">
    <source>
        <dbReference type="Proteomes" id="UP000184330"/>
    </source>
</evidence>
<dbReference type="OrthoDB" id="10585802at2759"/>
<reference evidence="1 2" key="1">
    <citation type="submission" date="2016-03" db="EMBL/GenBank/DDBJ databases">
        <authorList>
            <person name="Ploux O."/>
        </authorList>
    </citation>
    <scope>NUCLEOTIDE SEQUENCE [LARGE SCALE GENOMIC DNA]</scope>
    <source>
        <strain evidence="1 2">UAMH 11012</strain>
    </source>
</reference>
<organism evidence="1 2">
    <name type="scientific">Phialocephala subalpina</name>
    <dbReference type="NCBI Taxonomy" id="576137"/>
    <lineage>
        <taxon>Eukaryota</taxon>
        <taxon>Fungi</taxon>
        <taxon>Dikarya</taxon>
        <taxon>Ascomycota</taxon>
        <taxon>Pezizomycotina</taxon>
        <taxon>Leotiomycetes</taxon>
        <taxon>Helotiales</taxon>
        <taxon>Mollisiaceae</taxon>
        <taxon>Phialocephala</taxon>
        <taxon>Phialocephala fortinii species complex</taxon>
    </lineage>
</organism>